<evidence type="ECO:0000313" key="2">
    <source>
        <dbReference type="Proteomes" id="UP000269721"/>
    </source>
</evidence>
<dbReference type="AlphaFoldDB" id="A0A4P9WHD1"/>
<keyword evidence="2" id="KW-1185">Reference proteome</keyword>
<proteinExistence type="predicted"/>
<accession>A0A4P9WHD1</accession>
<sequence length="262" mass="29365">MLRQEHPVSAASKQGSGIWKTKSLHSYQLTPKECVMLRQEHPVSAASKQGSGIWKTKELAFLPAYPEGMCYVATGAPRERREQTGIRNLENKELAFLPAYPEGMCYVATGAPRERREQTGIRNLENKELAFLPAYPEGMCYVATGRAFAPLPRPRGTVSPNVHTGNKLHCSLPQQPHRSIDRLLPRRRGPRYRLSPSPSQLFPSYLTKGIKMYWKHMSSVLGSRRGGEGPPTTDLLIRRSKISTEILIALANIGGRDRKDTF</sequence>
<evidence type="ECO:0000313" key="1">
    <source>
        <dbReference type="EMBL" id="RKO90818.1"/>
    </source>
</evidence>
<dbReference type="Proteomes" id="UP000269721">
    <property type="component" value="Unassembled WGS sequence"/>
</dbReference>
<reference evidence="2" key="1">
    <citation type="journal article" date="2018" name="Nat. Microbiol.">
        <title>Leveraging single-cell genomics to expand the fungal tree of life.</title>
        <authorList>
            <person name="Ahrendt S.R."/>
            <person name="Quandt C.A."/>
            <person name="Ciobanu D."/>
            <person name="Clum A."/>
            <person name="Salamov A."/>
            <person name="Andreopoulos B."/>
            <person name="Cheng J.F."/>
            <person name="Woyke T."/>
            <person name="Pelin A."/>
            <person name="Henrissat B."/>
            <person name="Reynolds N.K."/>
            <person name="Benny G.L."/>
            <person name="Smith M.E."/>
            <person name="James T.Y."/>
            <person name="Grigoriev I.V."/>
        </authorList>
    </citation>
    <scope>NUCLEOTIDE SEQUENCE [LARGE SCALE GENOMIC DNA]</scope>
</reference>
<protein>
    <submittedName>
        <fullName evidence="1">Uncharacterized protein</fullName>
    </submittedName>
</protein>
<gene>
    <name evidence="1" type="ORF">BDK51DRAFT_52330</name>
</gene>
<dbReference type="EMBL" id="KZ995366">
    <property type="protein sequence ID" value="RKO90818.1"/>
    <property type="molecule type" value="Genomic_DNA"/>
</dbReference>
<organism evidence="1 2">
    <name type="scientific">Blyttiomyces helicus</name>
    <dbReference type="NCBI Taxonomy" id="388810"/>
    <lineage>
        <taxon>Eukaryota</taxon>
        <taxon>Fungi</taxon>
        <taxon>Fungi incertae sedis</taxon>
        <taxon>Chytridiomycota</taxon>
        <taxon>Chytridiomycota incertae sedis</taxon>
        <taxon>Chytridiomycetes</taxon>
        <taxon>Chytridiomycetes incertae sedis</taxon>
        <taxon>Blyttiomyces</taxon>
    </lineage>
</organism>
<name>A0A4P9WHD1_9FUNG</name>